<evidence type="ECO:0000313" key="15">
    <source>
        <dbReference type="Proteomes" id="UP000515160"/>
    </source>
</evidence>
<evidence type="ECO:0000256" key="10">
    <source>
        <dbReference type="ARBA" id="ARBA00051823"/>
    </source>
</evidence>
<evidence type="ECO:0000256" key="9">
    <source>
        <dbReference type="ARBA" id="ARBA00051711"/>
    </source>
</evidence>
<reference evidence="16" key="1">
    <citation type="submission" date="2025-08" db="UniProtKB">
        <authorList>
            <consortium name="RefSeq"/>
        </authorList>
    </citation>
    <scope>IDENTIFICATION</scope>
    <source>
        <strain evidence="16">15112-1751.03</strain>
        <tissue evidence="16">Whole Adult</tissue>
    </source>
</reference>
<keyword evidence="2" id="KW-0012">Acyltransferase</keyword>
<dbReference type="OrthoDB" id="8113373at2759"/>
<organism evidence="15 16">
    <name type="scientific">Drosophila albomicans</name>
    <name type="common">Fruit fly</name>
    <dbReference type="NCBI Taxonomy" id="7291"/>
    <lineage>
        <taxon>Eukaryota</taxon>
        <taxon>Metazoa</taxon>
        <taxon>Ecdysozoa</taxon>
        <taxon>Arthropoda</taxon>
        <taxon>Hexapoda</taxon>
        <taxon>Insecta</taxon>
        <taxon>Pterygota</taxon>
        <taxon>Neoptera</taxon>
        <taxon>Endopterygota</taxon>
        <taxon>Diptera</taxon>
        <taxon>Brachycera</taxon>
        <taxon>Muscomorpha</taxon>
        <taxon>Ephydroidea</taxon>
        <taxon>Drosophilidae</taxon>
        <taxon>Drosophila</taxon>
    </lineage>
</organism>
<comment type="catalytic activity">
    <reaction evidence="8">
        <text>serotonin + (5Z,8Z,11Z,14Z)-eicosatetraenoyl-CoA = N-[(5Z,8Z,11Z,14Z)-eicosatetraenoyl]-serotonin + CoA + H(+)</text>
        <dbReference type="Rhea" id="RHEA:51396"/>
        <dbReference type="ChEBI" id="CHEBI:15378"/>
        <dbReference type="ChEBI" id="CHEBI:57287"/>
        <dbReference type="ChEBI" id="CHEBI:57368"/>
        <dbReference type="ChEBI" id="CHEBI:132255"/>
        <dbReference type="ChEBI" id="CHEBI:350546"/>
    </reaction>
    <physiologicalReaction direction="left-to-right" evidence="8">
        <dbReference type="Rhea" id="RHEA:51397"/>
    </physiologicalReaction>
</comment>
<comment type="similarity">
    <text evidence="4">Belongs to the acetyltransferase family. AANAT subfamily.</text>
</comment>
<evidence type="ECO:0000313" key="16">
    <source>
        <dbReference type="RefSeq" id="XP_034098166.1"/>
    </source>
</evidence>
<keyword evidence="1" id="KW-0808">Transferase</keyword>
<dbReference type="Pfam" id="PF00583">
    <property type="entry name" value="Acetyltransf_1"/>
    <property type="match status" value="1"/>
</dbReference>
<comment type="pathway">
    <text evidence="3">Aromatic compound metabolism; melatonin biosynthesis; melatonin from serotonin: step 1/2.</text>
</comment>
<gene>
    <name evidence="16" type="primary">LOC117563768</name>
</gene>
<dbReference type="PANTHER" id="PTHR20905:SF1">
    <property type="entry name" value="AT07410P-RELATED"/>
    <property type="match status" value="1"/>
</dbReference>
<dbReference type="Gene3D" id="3.40.630.30">
    <property type="match status" value="1"/>
</dbReference>
<dbReference type="RefSeq" id="XP_034098166.1">
    <property type="nucleotide sequence ID" value="XM_034242275.2"/>
</dbReference>
<feature type="domain" description="N-acetyltransferase" evidence="14">
    <location>
        <begin position="51"/>
        <end position="174"/>
    </location>
</feature>
<evidence type="ECO:0000256" key="7">
    <source>
        <dbReference type="ARBA" id="ARBA00050849"/>
    </source>
</evidence>
<evidence type="ECO:0000256" key="12">
    <source>
        <dbReference type="ARBA" id="ARBA00052335"/>
    </source>
</evidence>
<name>A0A6P8W3D6_DROAB</name>
<comment type="catalytic activity">
    <reaction evidence="6">
        <text>dopamine + (9Z)-octadecenoyl-CoA = N-(9Z-octadecanoyl)-dopamine + CoA + H(+)</text>
        <dbReference type="Rhea" id="RHEA:51380"/>
        <dbReference type="ChEBI" id="CHEBI:15378"/>
        <dbReference type="ChEBI" id="CHEBI:31883"/>
        <dbReference type="ChEBI" id="CHEBI:57287"/>
        <dbReference type="ChEBI" id="CHEBI:57387"/>
        <dbReference type="ChEBI" id="CHEBI:59905"/>
    </reaction>
    <physiologicalReaction direction="left-to-right" evidence="6">
        <dbReference type="Rhea" id="RHEA:51381"/>
    </physiologicalReaction>
</comment>
<evidence type="ECO:0000256" key="6">
    <source>
        <dbReference type="ARBA" id="ARBA00050189"/>
    </source>
</evidence>
<dbReference type="PANTHER" id="PTHR20905">
    <property type="entry name" value="N-ACETYLTRANSFERASE-RELATED"/>
    <property type="match status" value="1"/>
</dbReference>
<evidence type="ECO:0000256" key="8">
    <source>
        <dbReference type="ARBA" id="ARBA00051284"/>
    </source>
</evidence>
<comment type="catalytic activity">
    <reaction evidence="9">
        <text>dopamine + acetyl-CoA = N-acetyldopamine + CoA + H(+)</text>
        <dbReference type="Rhea" id="RHEA:51388"/>
        <dbReference type="ChEBI" id="CHEBI:15378"/>
        <dbReference type="ChEBI" id="CHEBI:57287"/>
        <dbReference type="ChEBI" id="CHEBI:57288"/>
        <dbReference type="ChEBI" id="CHEBI:59905"/>
        <dbReference type="ChEBI" id="CHEBI:125678"/>
    </reaction>
    <physiologicalReaction direction="left-to-right" evidence="9">
        <dbReference type="Rhea" id="RHEA:51389"/>
    </physiologicalReaction>
</comment>
<evidence type="ECO:0000256" key="2">
    <source>
        <dbReference type="ARBA" id="ARBA00023315"/>
    </source>
</evidence>
<dbReference type="FunFam" id="3.40.630.30:FF:000046">
    <property type="entry name" value="Dopamine N-acetyltransferase"/>
    <property type="match status" value="1"/>
</dbReference>
<dbReference type="SUPFAM" id="SSF55729">
    <property type="entry name" value="Acyl-CoA N-acyltransferases (Nat)"/>
    <property type="match status" value="1"/>
</dbReference>
<comment type="catalytic activity">
    <reaction evidence="12">
        <text>dopamine + hexadecanoyl-CoA = N-hexadecanoyl-dopamine + CoA + H(+)</text>
        <dbReference type="Rhea" id="RHEA:51376"/>
        <dbReference type="ChEBI" id="CHEBI:15378"/>
        <dbReference type="ChEBI" id="CHEBI:57287"/>
        <dbReference type="ChEBI" id="CHEBI:57379"/>
        <dbReference type="ChEBI" id="CHEBI:59905"/>
        <dbReference type="ChEBI" id="CHEBI:134058"/>
    </reaction>
    <physiologicalReaction direction="left-to-right" evidence="12">
        <dbReference type="Rhea" id="RHEA:51377"/>
    </physiologicalReaction>
</comment>
<evidence type="ECO:0000256" key="5">
    <source>
        <dbReference type="ARBA" id="ARBA00039114"/>
    </source>
</evidence>
<dbReference type="InterPro" id="IPR000182">
    <property type="entry name" value="GNAT_dom"/>
</dbReference>
<evidence type="ECO:0000256" key="11">
    <source>
        <dbReference type="ARBA" id="ARBA00052178"/>
    </source>
</evidence>
<evidence type="ECO:0000256" key="13">
    <source>
        <dbReference type="ARBA" id="ARBA00052491"/>
    </source>
</evidence>
<sequence>MSTNFGKEDGVFIRIMTMDDYEKIGENIYNEEPLKLAMDNYLKIEPNQSQKDEVEEYHHSMVKQGTCLVAINDENGGDIVGSVLAGCETLSNLQECYAQVAAMEEGYYKTCTIFEFETKIKGNYFDRYGVSKVLYSHMTNVDASHRGKGLGARLAAALMELGRSKGFPIMIACCTSLYTARQKEALGMECIYSQAYADYKDANGQVVFKPPAPHTHVRVMAIKL</sequence>
<comment type="catalytic activity">
    <reaction evidence="7">
        <text>serotonin + octadecanoyl-CoA = N-octadecanoyl-serotonin + CoA + H(+)</text>
        <dbReference type="Rhea" id="RHEA:51400"/>
        <dbReference type="ChEBI" id="CHEBI:15378"/>
        <dbReference type="ChEBI" id="CHEBI:57287"/>
        <dbReference type="ChEBI" id="CHEBI:57394"/>
        <dbReference type="ChEBI" id="CHEBI:134065"/>
        <dbReference type="ChEBI" id="CHEBI:350546"/>
    </reaction>
    <physiologicalReaction direction="left-to-right" evidence="7">
        <dbReference type="Rhea" id="RHEA:51401"/>
    </physiologicalReaction>
</comment>
<comment type="catalytic activity">
    <reaction evidence="13">
        <text>serotonin + acetyl-CoA = N-acetylserotonin + CoA + H(+)</text>
        <dbReference type="Rhea" id="RHEA:25217"/>
        <dbReference type="ChEBI" id="CHEBI:15378"/>
        <dbReference type="ChEBI" id="CHEBI:17697"/>
        <dbReference type="ChEBI" id="CHEBI:57287"/>
        <dbReference type="ChEBI" id="CHEBI:57288"/>
        <dbReference type="ChEBI" id="CHEBI:350546"/>
        <dbReference type="EC" id="2.3.1.87"/>
    </reaction>
    <physiologicalReaction direction="left-to-right" evidence="13">
        <dbReference type="Rhea" id="RHEA:25218"/>
    </physiologicalReaction>
</comment>
<comment type="catalytic activity">
    <reaction evidence="11">
        <text>serotonin + hexadecanoyl-CoA = N-hexadecanoyl-serotonin + CoA + H(+)</text>
        <dbReference type="Rhea" id="RHEA:51384"/>
        <dbReference type="ChEBI" id="CHEBI:15378"/>
        <dbReference type="ChEBI" id="CHEBI:57287"/>
        <dbReference type="ChEBI" id="CHEBI:57379"/>
        <dbReference type="ChEBI" id="CHEBI:134059"/>
        <dbReference type="ChEBI" id="CHEBI:350546"/>
    </reaction>
    <physiologicalReaction direction="left-to-right" evidence="11">
        <dbReference type="Rhea" id="RHEA:51385"/>
    </physiologicalReaction>
</comment>
<evidence type="ECO:0000259" key="14">
    <source>
        <dbReference type="Pfam" id="PF00583"/>
    </source>
</evidence>
<keyword evidence="15" id="KW-1185">Reference proteome</keyword>
<dbReference type="GO" id="GO:0004059">
    <property type="term" value="F:aralkylamine N-acetyltransferase activity"/>
    <property type="evidence" value="ECO:0007669"/>
    <property type="project" value="UniProtKB-EC"/>
</dbReference>
<protein>
    <recommendedName>
        <fullName evidence="5">aralkylamine N-acetyltransferase</fullName>
        <ecNumber evidence="5">2.3.1.87</ecNumber>
    </recommendedName>
</protein>
<evidence type="ECO:0000256" key="4">
    <source>
        <dbReference type="ARBA" id="ARBA00038182"/>
    </source>
</evidence>
<accession>A0A6P8W3D6</accession>
<dbReference type="InterPro" id="IPR016181">
    <property type="entry name" value="Acyl_CoA_acyltransferase"/>
</dbReference>
<dbReference type="CDD" id="cd04301">
    <property type="entry name" value="NAT_SF"/>
    <property type="match status" value="1"/>
</dbReference>
<dbReference type="EC" id="2.3.1.87" evidence="5"/>
<evidence type="ECO:0000256" key="3">
    <source>
        <dbReference type="ARBA" id="ARBA00037926"/>
    </source>
</evidence>
<dbReference type="Proteomes" id="UP000515160">
    <property type="component" value="Chromosome 2L"/>
</dbReference>
<dbReference type="GeneID" id="117563768"/>
<proteinExistence type="inferred from homology"/>
<evidence type="ECO:0000256" key="1">
    <source>
        <dbReference type="ARBA" id="ARBA00022679"/>
    </source>
</evidence>
<dbReference type="AlphaFoldDB" id="A0A6P8W3D6"/>
<comment type="catalytic activity">
    <reaction evidence="10">
        <text>serotonin + (9Z)-octadecenoyl-CoA = N-(9Z-octadecenoyl)-serotonin + CoA + H(+)</text>
        <dbReference type="Rhea" id="RHEA:51392"/>
        <dbReference type="ChEBI" id="CHEBI:15378"/>
        <dbReference type="ChEBI" id="CHEBI:57287"/>
        <dbReference type="ChEBI" id="CHEBI:57387"/>
        <dbReference type="ChEBI" id="CHEBI:134064"/>
        <dbReference type="ChEBI" id="CHEBI:350546"/>
    </reaction>
    <physiologicalReaction direction="left-to-right" evidence="10">
        <dbReference type="Rhea" id="RHEA:51393"/>
    </physiologicalReaction>
</comment>